<feature type="compositionally biased region" description="Pro residues" evidence="1">
    <location>
        <begin position="278"/>
        <end position="293"/>
    </location>
</feature>
<sequence>MAAELGLSMLARRWLINLALLAVLGVLALIVRLDLREDARASRLTDLAPDEVERIVLKRAGEPMIRLERTGPGWRMLEPHAVPADAEAVSRLLAVAQAAVARTLPAAGLDPGALGLSPAGVHMSLDGLALRFGGNEPVAALRYVQVGDMVHLIEDRYLPRLMTPITALVSRRLLPPDFSPGLGDLDGEPLAAGQLAPLADATAVRVETPGAALHADAPGARELHISSADGGDGLHFRISDGGRHWTRLDAQLSWRFTTPPLPAAADALAAAPDRRMPPVDPAPAPAAPPPQREPAPAQGQGPA</sequence>
<feature type="transmembrane region" description="Helical" evidence="2">
    <location>
        <begin position="14"/>
        <end position="33"/>
    </location>
</feature>
<evidence type="ECO:0008006" key="5">
    <source>
        <dbReference type="Google" id="ProtNLM"/>
    </source>
</evidence>
<organism evidence="3 4">
    <name type="scientific">Thiohalocapsa halophila</name>
    <dbReference type="NCBI Taxonomy" id="69359"/>
    <lineage>
        <taxon>Bacteria</taxon>
        <taxon>Pseudomonadati</taxon>
        <taxon>Pseudomonadota</taxon>
        <taxon>Gammaproteobacteria</taxon>
        <taxon>Chromatiales</taxon>
        <taxon>Chromatiaceae</taxon>
        <taxon>Thiohalocapsa</taxon>
    </lineage>
</organism>
<evidence type="ECO:0000313" key="4">
    <source>
        <dbReference type="Proteomes" id="UP000748752"/>
    </source>
</evidence>
<keyword evidence="4" id="KW-1185">Reference proteome</keyword>
<evidence type="ECO:0000256" key="2">
    <source>
        <dbReference type="SAM" id="Phobius"/>
    </source>
</evidence>
<evidence type="ECO:0000256" key="1">
    <source>
        <dbReference type="SAM" id="MobiDB-lite"/>
    </source>
</evidence>
<keyword evidence="2" id="KW-1133">Transmembrane helix</keyword>
<keyword evidence="2" id="KW-0812">Transmembrane</keyword>
<dbReference type="Proteomes" id="UP000748752">
    <property type="component" value="Unassembled WGS sequence"/>
</dbReference>
<gene>
    <name evidence="3" type="ORF">CKO31_24275</name>
</gene>
<protein>
    <recommendedName>
        <fullName evidence="5">DUF4340 domain-containing protein</fullName>
    </recommendedName>
</protein>
<reference evidence="3 4" key="1">
    <citation type="journal article" date="2020" name="Microorganisms">
        <title>Osmotic Adaptation and Compatible Solute Biosynthesis of Phototrophic Bacteria as Revealed from Genome Analyses.</title>
        <authorList>
            <person name="Imhoff J.F."/>
            <person name="Rahn T."/>
            <person name="Kunzel S."/>
            <person name="Keller A."/>
            <person name="Neulinger S.C."/>
        </authorList>
    </citation>
    <scope>NUCLEOTIDE SEQUENCE [LARGE SCALE GENOMIC DNA]</scope>
    <source>
        <strain evidence="3 4">DSM 6210</strain>
    </source>
</reference>
<evidence type="ECO:0000313" key="3">
    <source>
        <dbReference type="EMBL" id="MBK1633794.1"/>
    </source>
</evidence>
<dbReference type="EMBL" id="NRRV01000120">
    <property type="protein sequence ID" value="MBK1633794.1"/>
    <property type="molecule type" value="Genomic_DNA"/>
</dbReference>
<feature type="region of interest" description="Disordered" evidence="1">
    <location>
        <begin position="265"/>
        <end position="303"/>
    </location>
</feature>
<accession>A0ABS1CPR3</accession>
<comment type="caution">
    <text evidence="3">The sequence shown here is derived from an EMBL/GenBank/DDBJ whole genome shotgun (WGS) entry which is preliminary data.</text>
</comment>
<feature type="non-terminal residue" evidence="3">
    <location>
        <position position="303"/>
    </location>
</feature>
<proteinExistence type="predicted"/>
<keyword evidence="2" id="KW-0472">Membrane</keyword>
<feature type="compositionally biased region" description="Low complexity" evidence="1">
    <location>
        <begin position="294"/>
        <end position="303"/>
    </location>
</feature>
<name>A0ABS1CPR3_9GAMM</name>